<evidence type="ECO:0000256" key="1">
    <source>
        <dbReference type="SAM" id="MobiDB-lite"/>
    </source>
</evidence>
<accession>A0ABP6RQH7</accession>
<evidence type="ECO:0008006" key="4">
    <source>
        <dbReference type="Google" id="ProtNLM"/>
    </source>
</evidence>
<protein>
    <recommendedName>
        <fullName evidence="4">Transposase</fullName>
    </recommendedName>
</protein>
<reference evidence="3" key="1">
    <citation type="journal article" date="2019" name="Int. J. Syst. Evol. Microbiol.">
        <title>The Global Catalogue of Microorganisms (GCM) 10K type strain sequencing project: providing services to taxonomists for standard genome sequencing and annotation.</title>
        <authorList>
            <consortium name="The Broad Institute Genomics Platform"/>
            <consortium name="The Broad Institute Genome Sequencing Center for Infectious Disease"/>
            <person name="Wu L."/>
            <person name="Ma J."/>
        </authorList>
    </citation>
    <scope>NUCLEOTIDE SEQUENCE [LARGE SCALE GENOMIC DNA]</scope>
    <source>
        <strain evidence="3">JCM 9687</strain>
    </source>
</reference>
<organism evidence="2 3">
    <name type="scientific">Saccharopolyspora gregorii</name>
    <dbReference type="NCBI Taxonomy" id="33914"/>
    <lineage>
        <taxon>Bacteria</taxon>
        <taxon>Bacillati</taxon>
        <taxon>Actinomycetota</taxon>
        <taxon>Actinomycetes</taxon>
        <taxon>Pseudonocardiales</taxon>
        <taxon>Pseudonocardiaceae</taxon>
        <taxon>Saccharopolyspora</taxon>
    </lineage>
</organism>
<sequence>MREAFAGRLVEQDAGDEPASVLLERIRVERESAPKARRGRKPRAAKGKSADGAVATIDPARPLPETVGKGTQDTLDLGL</sequence>
<proteinExistence type="predicted"/>
<keyword evidence="3" id="KW-1185">Reference proteome</keyword>
<evidence type="ECO:0000313" key="2">
    <source>
        <dbReference type="EMBL" id="GAA3355921.1"/>
    </source>
</evidence>
<gene>
    <name evidence="2" type="ORF">GCM10020366_17960</name>
</gene>
<feature type="region of interest" description="Disordered" evidence="1">
    <location>
        <begin position="31"/>
        <end position="79"/>
    </location>
</feature>
<feature type="compositionally biased region" description="Polar residues" evidence="1">
    <location>
        <begin position="69"/>
        <end position="79"/>
    </location>
</feature>
<dbReference type="EMBL" id="BAAAYK010000038">
    <property type="protein sequence ID" value="GAA3355921.1"/>
    <property type="molecule type" value="Genomic_DNA"/>
</dbReference>
<name>A0ABP6RQH7_9PSEU</name>
<comment type="caution">
    <text evidence="2">The sequence shown here is derived from an EMBL/GenBank/DDBJ whole genome shotgun (WGS) entry which is preliminary data.</text>
</comment>
<dbReference type="Proteomes" id="UP001500483">
    <property type="component" value="Unassembled WGS sequence"/>
</dbReference>
<evidence type="ECO:0000313" key="3">
    <source>
        <dbReference type="Proteomes" id="UP001500483"/>
    </source>
</evidence>
<feature type="compositionally biased region" description="Basic residues" evidence="1">
    <location>
        <begin position="35"/>
        <end position="46"/>
    </location>
</feature>